<keyword evidence="9 10" id="KW-0131">Cell cycle</keyword>
<dbReference type="InterPro" id="IPR027417">
    <property type="entry name" value="P-loop_NTPase"/>
</dbReference>
<reference evidence="12" key="1">
    <citation type="journal article" date="2014" name="Int. J. Syst. Evol. Microbiol.">
        <title>Complete genome of a new Firmicutes species belonging to the dominant human colonic microbiota ('Ruminococcus bicirculans') reveals two chromosomes and a selective capacity to utilize plant glucans.</title>
        <authorList>
            <consortium name="NISC Comparative Sequencing Program"/>
            <person name="Wegmann U."/>
            <person name="Louis P."/>
            <person name="Goesmann A."/>
            <person name="Henrissat B."/>
            <person name="Duncan S.H."/>
            <person name="Flint H.J."/>
        </authorList>
    </citation>
    <scope>NUCLEOTIDE SEQUENCE</scope>
    <source>
        <strain evidence="12">NBRC 108219</strain>
    </source>
</reference>
<reference evidence="12" key="2">
    <citation type="submission" date="2023-01" db="EMBL/GenBank/DDBJ databases">
        <title>Draft genome sequence of Algimonas ampicilliniresistens strain NBRC 108219.</title>
        <authorList>
            <person name="Sun Q."/>
            <person name="Mori K."/>
        </authorList>
    </citation>
    <scope>NUCLEOTIDE SEQUENCE</scope>
    <source>
        <strain evidence="12">NBRC 108219</strain>
    </source>
</reference>
<keyword evidence="13" id="KW-1185">Reference proteome</keyword>
<evidence type="ECO:0000256" key="8">
    <source>
        <dbReference type="ARBA" id="ARBA00023210"/>
    </source>
</evidence>
<evidence type="ECO:0000256" key="10">
    <source>
        <dbReference type="HAMAP-Rule" id="MF_00321"/>
    </source>
</evidence>
<evidence type="ECO:0000256" key="2">
    <source>
        <dbReference type="ARBA" id="ARBA00009638"/>
    </source>
</evidence>
<dbReference type="InterPro" id="IPR019987">
    <property type="entry name" value="GTP-bd_ribosome_bio_YsxC"/>
</dbReference>
<protein>
    <recommendedName>
        <fullName evidence="10">Probable GTP-binding protein EngB</fullName>
    </recommendedName>
</protein>
<keyword evidence="4" id="KW-0479">Metal-binding</keyword>
<dbReference type="EMBL" id="BSNK01000002">
    <property type="protein sequence ID" value="GLQ24165.1"/>
    <property type="molecule type" value="Genomic_DNA"/>
</dbReference>
<dbReference type="SUPFAM" id="SSF52540">
    <property type="entry name" value="P-loop containing nucleoside triphosphate hydrolases"/>
    <property type="match status" value="1"/>
</dbReference>
<dbReference type="HAMAP" id="MF_00321">
    <property type="entry name" value="GTPase_EngB"/>
    <property type="match status" value="1"/>
</dbReference>
<feature type="domain" description="EngB-type G" evidence="11">
    <location>
        <begin position="46"/>
        <end position="221"/>
    </location>
</feature>
<evidence type="ECO:0000256" key="5">
    <source>
        <dbReference type="ARBA" id="ARBA00022741"/>
    </source>
</evidence>
<dbReference type="PANTHER" id="PTHR11649:SF13">
    <property type="entry name" value="ENGB-TYPE G DOMAIN-CONTAINING PROTEIN"/>
    <property type="match status" value="1"/>
</dbReference>
<keyword evidence="5 10" id="KW-0547">Nucleotide-binding</keyword>
<dbReference type="PANTHER" id="PTHR11649">
    <property type="entry name" value="MSS1/TRME-RELATED GTP-BINDING PROTEIN"/>
    <property type="match status" value="1"/>
</dbReference>
<comment type="caution">
    <text evidence="12">The sequence shown here is derived from an EMBL/GenBank/DDBJ whole genome shotgun (WGS) entry which is preliminary data.</text>
</comment>
<dbReference type="RefSeq" id="WP_284390323.1">
    <property type="nucleotide sequence ID" value="NZ_BSNK01000002.1"/>
</dbReference>
<dbReference type="InterPro" id="IPR006073">
    <property type="entry name" value="GTP-bd"/>
</dbReference>
<evidence type="ECO:0000259" key="11">
    <source>
        <dbReference type="PROSITE" id="PS51706"/>
    </source>
</evidence>
<evidence type="ECO:0000256" key="9">
    <source>
        <dbReference type="ARBA" id="ARBA00023306"/>
    </source>
</evidence>
<evidence type="ECO:0000256" key="3">
    <source>
        <dbReference type="ARBA" id="ARBA00022618"/>
    </source>
</evidence>
<keyword evidence="7 10" id="KW-0342">GTP-binding</keyword>
<comment type="similarity">
    <text evidence="2 10">Belongs to the TRAFAC class TrmE-Era-EngA-EngB-Septin-like GTPase superfamily. EngB GTPase family.</text>
</comment>
<name>A0ABQ5V9P7_9PROT</name>
<evidence type="ECO:0000256" key="7">
    <source>
        <dbReference type="ARBA" id="ARBA00023134"/>
    </source>
</evidence>
<keyword evidence="6" id="KW-0460">Magnesium</keyword>
<evidence type="ECO:0000313" key="12">
    <source>
        <dbReference type="EMBL" id="GLQ24165.1"/>
    </source>
</evidence>
<sequence length="225" mass="24614">MDDPKTFTPIVAEYNSGQIEDGRLLFARPVTFMKSAVSLETLPPMGLTEVCFAGRSNVGKSTLINALTNQSGLARASNTPGRTQELNYFSAQDRLYLVDLPGYGYAKAPKHKIAAWNKLTRAFLRGRATLRRVFVLVDSRHGLMPVDQELMNMLDETAVTYQVVLTKADKLKKGQLARVHAETAKKLAKRPAAFPVVALTSADKGLGMPELRAEIASLALPIEAL</sequence>
<gene>
    <name evidence="10 12" type="primary">engB</name>
    <name evidence="12" type="ORF">GCM10007853_20390</name>
</gene>
<evidence type="ECO:0000313" key="13">
    <source>
        <dbReference type="Proteomes" id="UP001161391"/>
    </source>
</evidence>
<evidence type="ECO:0000256" key="4">
    <source>
        <dbReference type="ARBA" id="ARBA00022723"/>
    </source>
</evidence>
<comment type="cofactor">
    <cofactor evidence="1">
        <name>Mg(2+)</name>
        <dbReference type="ChEBI" id="CHEBI:18420"/>
    </cofactor>
</comment>
<dbReference type="Pfam" id="PF01926">
    <property type="entry name" value="MMR_HSR1"/>
    <property type="match status" value="1"/>
</dbReference>
<dbReference type="InterPro" id="IPR030393">
    <property type="entry name" value="G_ENGB_dom"/>
</dbReference>
<proteinExistence type="inferred from homology"/>
<evidence type="ECO:0000256" key="6">
    <source>
        <dbReference type="ARBA" id="ARBA00022842"/>
    </source>
</evidence>
<keyword evidence="3 10" id="KW-0132">Cell division</keyword>
<evidence type="ECO:0000256" key="1">
    <source>
        <dbReference type="ARBA" id="ARBA00001946"/>
    </source>
</evidence>
<dbReference type="PROSITE" id="PS51706">
    <property type="entry name" value="G_ENGB"/>
    <property type="match status" value="1"/>
</dbReference>
<dbReference type="Proteomes" id="UP001161391">
    <property type="component" value="Unassembled WGS sequence"/>
</dbReference>
<dbReference type="Gene3D" id="3.40.50.300">
    <property type="entry name" value="P-loop containing nucleotide triphosphate hydrolases"/>
    <property type="match status" value="1"/>
</dbReference>
<accession>A0ABQ5V9P7</accession>
<dbReference type="NCBIfam" id="TIGR03598">
    <property type="entry name" value="GTPase_YsxC"/>
    <property type="match status" value="1"/>
</dbReference>
<keyword evidence="8 10" id="KW-0717">Septation</keyword>
<organism evidence="12 13">
    <name type="scientific">Algimonas ampicilliniresistens</name>
    <dbReference type="NCBI Taxonomy" id="1298735"/>
    <lineage>
        <taxon>Bacteria</taxon>
        <taxon>Pseudomonadati</taxon>
        <taxon>Pseudomonadota</taxon>
        <taxon>Alphaproteobacteria</taxon>
        <taxon>Maricaulales</taxon>
        <taxon>Robiginitomaculaceae</taxon>
        <taxon>Algimonas</taxon>
    </lineage>
</organism>
<dbReference type="CDD" id="cd01876">
    <property type="entry name" value="YihA_EngB"/>
    <property type="match status" value="1"/>
</dbReference>
<comment type="function">
    <text evidence="10">Necessary for normal cell division and for the maintenance of normal septation.</text>
</comment>